<feature type="domain" description="CheB-type methylesterase" evidence="5">
    <location>
        <begin position="1"/>
        <end position="150"/>
    </location>
</feature>
<dbReference type="CDD" id="cd16433">
    <property type="entry name" value="CheB"/>
    <property type="match status" value="1"/>
</dbReference>
<gene>
    <name evidence="6" type="ORF">GCM10009425_49310</name>
</gene>
<comment type="catalytic activity">
    <reaction evidence="3">
        <text>[protein]-L-glutamate 5-O-methyl ester + H2O = L-glutamyl-[protein] + methanol + H(+)</text>
        <dbReference type="Rhea" id="RHEA:23236"/>
        <dbReference type="Rhea" id="RHEA-COMP:10208"/>
        <dbReference type="Rhea" id="RHEA-COMP:10311"/>
        <dbReference type="ChEBI" id="CHEBI:15377"/>
        <dbReference type="ChEBI" id="CHEBI:15378"/>
        <dbReference type="ChEBI" id="CHEBI:17790"/>
        <dbReference type="ChEBI" id="CHEBI:29973"/>
        <dbReference type="ChEBI" id="CHEBI:82795"/>
        <dbReference type="EC" id="3.1.1.61"/>
    </reaction>
</comment>
<evidence type="ECO:0000256" key="4">
    <source>
        <dbReference type="PROSITE-ProRule" id="PRU00050"/>
    </source>
</evidence>
<dbReference type="RefSeq" id="WP_188868774.1">
    <property type="nucleotide sequence ID" value="NZ_BMNW01000058.1"/>
</dbReference>
<keyword evidence="1 4" id="KW-0378">Hydrolase</keyword>
<evidence type="ECO:0000256" key="3">
    <source>
        <dbReference type="ARBA" id="ARBA00048267"/>
    </source>
</evidence>
<accession>A0ABQ2H5E2</accession>
<evidence type="ECO:0000259" key="5">
    <source>
        <dbReference type="PROSITE" id="PS50122"/>
    </source>
</evidence>
<dbReference type="Pfam" id="PF01339">
    <property type="entry name" value="CheB_methylest"/>
    <property type="match status" value="1"/>
</dbReference>
<evidence type="ECO:0000313" key="7">
    <source>
        <dbReference type="Proteomes" id="UP000616499"/>
    </source>
</evidence>
<dbReference type="EC" id="3.1.1.61" evidence="2"/>
<feature type="active site" evidence="4">
    <location>
        <position position="9"/>
    </location>
</feature>
<evidence type="ECO:0000313" key="6">
    <source>
        <dbReference type="EMBL" id="GGM32973.1"/>
    </source>
</evidence>
<dbReference type="InterPro" id="IPR000673">
    <property type="entry name" value="Sig_transdc_resp-reg_Me-estase"/>
</dbReference>
<evidence type="ECO:0000256" key="2">
    <source>
        <dbReference type="ARBA" id="ARBA00039140"/>
    </source>
</evidence>
<keyword evidence="4" id="KW-0145">Chemotaxis</keyword>
<keyword evidence="7" id="KW-1185">Reference proteome</keyword>
<feature type="active site" evidence="4">
    <location>
        <position position="127"/>
    </location>
</feature>
<feature type="active site" evidence="4">
    <location>
        <position position="36"/>
    </location>
</feature>
<comment type="caution">
    <text evidence="6">The sequence shown here is derived from an EMBL/GenBank/DDBJ whole genome shotgun (WGS) entry which is preliminary data.</text>
</comment>
<sequence length="171" mass="18034">MNIIVIGTSTGGLGTLKCLLAGLPADFPAAVLVVMHIGAYDSILPELLKESSSLPVRYAQDREAIVPGVIMVAPPDRHLQVEHGTLKLTYGPKENYSRPAIDPLFRSAAMMFRQNAIGVLLTGNLDDGTVGLQAIKAYGRTAIVQASAGSQGAMYAAQCASTRRCRLLPAG</sequence>
<dbReference type="EMBL" id="BMNW01000058">
    <property type="protein sequence ID" value="GGM32973.1"/>
    <property type="molecule type" value="Genomic_DNA"/>
</dbReference>
<name>A0ABQ2H5E2_9PSED</name>
<dbReference type="PANTHER" id="PTHR42872:SF6">
    <property type="entry name" value="PROTEIN-GLUTAMATE METHYLESTERASE_PROTEIN-GLUTAMINE GLUTAMINASE"/>
    <property type="match status" value="1"/>
</dbReference>
<proteinExistence type="predicted"/>
<dbReference type="InterPro" id="IPR035909">
    <property type="entry name" value="CheB_C"/>
</dbReference>
<dbReference type="SUPFAM" id="SSF52738">
    <property type="entry name" value="Methylesterase CheB, C-terminal domain"/>
    <property type="match status" value="1"/>
</dbReference>
<protein>
    <recommendedName>
        <fullName evidence="2">protein-glutamate methylesterase</fullName>
        <ecNumber evidence="2">3.1.1.61</ecNumber>
    </recommendedName>
</protein>
<dbReference type="Proteomes" id="UP000616499">
    <property type="component" value="Unassembled WGS sequence"/>
</dbReference>
<dbReference type="PROSITE" id="PS50122">
    <property type="entry name" value="CHEB"/>
    <property type="match status" value="1"/>
</dbReference>
<reference evidence="7" key="1">
    <citation type="journal article" date="2019" name="Int. J. Syst. Evol. Microbiol.">
        <title>The Global Catalogue of Microorganisms (GCM) 10K type strain sequencing project: providing services to taxonomists for standard genome sequencing and annotation.</title>
        <authorList>
            <consortium name="The Broad Institute Genomics Platform"/>
            <consortium name="The Broad Institute Genome Sequencing Center for Infectious Disease"/>
            <person name="Wu L."/>
            <person name="Ma J."/>
        </authorList>
    </citation>
    <scope>NUCLEOTIDE SEQUENCE [LARGE SCALE GENOMIC DNA]</scope>
    <source>
        <strain evidence="7">JCM 13501</strain>
    </source>
</reference>
<dbReference type="PANTHER" id="PTHR42872">
    <property type="entry name" value="PROTEIN-GLUTAMATE METHYLESTERASE/PROTEIN-GLUTAMINE GLUTAMINASE"/>
    <property type="match status" value="1"/>
</dbReference>
<evidence type="ECO:0000256" key="1">
    <source>
        <dbReference type="ARBA" id="ARBA00022801"/>
    </source>
</evidence>
<dbReference type="Gene3D" id="3.40.50.180">
    <property type="entry name" value="Methylesterase CheB, C-terminal domain"/>
    <property type="match status" value="1"/>
</dbReference>
<organism evidence="6 7">
    <name type="scientific">Pseudomonas asuensis</name>
    <dbReference type="NCBI Taxonomy" id="1825787"/>
    <lineage>
        <taxon>Bacteria</taxon>
        <taxon>Pseudomonadati</taxon>
        <taxon>Pseudomonadota</taxon>
        <taxon>Gammaproteobacteria</taxon>
        <taxon>Pseudomonadales</taxon>
        <taxon>Pseudomonadaceae</taxon>
        <taxon>Pseudomonas</taxon>
    </lineage>
</organism>